<gene>
    <name evidence="1" type="ORF">KC19_8G000100</name>
</gene>
<dbReference type="AlphaFoldDB" id="A0A8T0GVV8"/>
<protein>
    <submittedName>
        <fullName evidence="1">Uncharacterized protein</fullName>
    </submittedName>
</protein>
<evidence type="ECO:0000313" key="2">
    <source>
        <dbReference type="Proteomes" id="UP000822688"/>
    </source>
</evidence>
<sequence length="490" mass="56159">MNFPDDVDAACFMMDIRDLPQMFGELVRPATQLARLRDPAYKEWINIISDPVIVKIYGGDTARERLHCKRSICDVLRRKHGLALTVGAHSLILSNSRVNIPLEALVESLRACKHKECRVGFYGMKWAYRKARPIIDRVIQLHGSLHPLLAVKQNTFDIGTRLPATEVNIFTFSKPQRVRHLYRRGSVHEMFNREGWGSLEFNVLGHPNVGTIKIYQELTHEVLSLIPKTCLDDEPRTVRTMRTRWRQMEKLLRTWHGYGDDELKEHLLGTRIEVSVKNVHKVEEAYRLCAVLDLLTIGGIEDLLGATFDVESIPVTEIVTDLSDKLDAMAVEICGANDNPSTIRMRTALTEARQSMGWSGKNMPRYLMEAREWRESQGLRGQGQAEGEAERFNYDGWEGDDYTLRPIIQDILENAHWQNHSATSARNRVAEPIFLKSVKRNGFFKQRTKYVDRVGGARYFAARFGVMWRNHIRERPAATEADGPGEVHED</sequence>
<dbReference type="Proteomes" id="UP000822688">
    <property type="component" value="Chromosome 8"/>
</dbReference>
<dbReference type="EMBL" id="CM026429">
    <property type="protein sequence ID" value="KAG0563043.1"/>
    <property type="molecule type" value="Genomic_DNA"/>
</dbReference>
<dbReference type="PANTHER" id="PTHR34863">
    <property type="entry name" value="EXPRESSED PROTEIN"/>
    <property type="match status" value="1"/>
</dbReference>
<organism evidence="1 2">
    <name type="scientific">Ceratodon purpureus</name>
    <name type="common">Fire moss</name>
    <name type="synonym">Dicranum purpureum</name>
    <dbReference type="NCBI Taxonomy" id="3225"/>
    <lineage>
        <taxon>Eukaryota</taxon>
        <taxon>Viridiplantae</taxon>
        <taxon>Streptophyta</taxon>
        <taxon>Embryophyta</taxon>
        <taxon>Bryophyta</taxon>
        <taxon>Bryophytina</taxon>
        <taxon>Bryopsida</taxon>
        <taxon>Dicranidae</taxon>
        <taxon>Pseudoditrichales</taxon>
        <taxon>Ditrichaceae</taxon>
        <taxon>Ceratodon</taxon>
    </lineage>
</organism>
<accession>A0A8T0GVV8</accession>
<name>A0A8T0GVV8_CERPU</name>
<proteinExistence type="predicted"/>
<dbReference type="PANTHER" id="PTHR34863:SF1">
    <property type="entry name" value="OTU DOMAIN-CONTAINING PROTEIN"/>
    <property type="match status" value="1"/>
</dbReference>
<keyword evidence="2" id="KW-1185">Reference proteome</keyword>
<reference evidence="1" key="1">
    <citation type="submission" date="2020-06" db="EMBL/GenBank/DDBJ databases">
        <title>WGS assembly of Ceratodon purpureus strain R40.</title>
        <authorList>
            <person name="Carey S.B."/>
            <person name="Jenkins J."/>
            <person name="Shu S."/>
            <person name="Lovell J.T."/>
            <person name="Sreedasyam A."/>
            <person name="Maumus F."/>
            <person name="Tiley G.P."/>
            <person name="Fernandez-Pozo N."/>
            <person name="Barry K."/>
            <person name="Chen C."/>
            <person name="Wang M."/>
            <person name="Lipzen A."/>
            <person name="Daum C."/>
            <person name="Saski C.A."/>
            <person name="Payton A.C."/>
            <person name="Mcbreen J.C."/>
            <person name="Conrad R.E."/>
            <person name="Kollar L.M."/>
            <person name="Olsson S."/>
            <person name="Huttunen S."/>
            <person name="Landis J.B."/>
            <person name="Wickett N.J."/>
            <person name="Johnson M.G."/>
            <person name="Rensing S.A."/>
            <person name="Grimwood J."/>
            <person name="Schmutz J."/>
            <person name="Mcdaniel S.F."/>
        </authorList>
    </citation>
    <scope>NUCLEOTIDE SEQUENCE</scope>
    <source>
        <strain evidence="1">R40</strain>
    </source>
</reference>
<evidence type="ECO:0000313" key="1">
    <source>
        <dbReference type="EMBL" id="KAG0563043.1"/>
    </source>
</evidence>
<comment type="caution">
    <text evidence="1">The sequence shown here is derived from an EMBL/GenBank/DDBJ whole genome shotgun (WGS) entry which is preliminary data.</text>
</comment>